<dbReference type="Proteomes" id="UP000006578">
    <property type="component" value="Chromosome"/>
</dbReference>
<protein>
    <recommendedName>
        <fullName evidence="4">Spermidine synthase</fullName>
    </recommendedName>
</protein>
<dbReference type="PANTHER" id="PTHR43317">
    <property type="entry name" value="THERMOSPERMINE SYNTHASE ACAULIS5"/>
    <property type="match status" value="1"/>
</dbReference>
<dbReference type="GO" id="GO:0006596">
    <property type="term" value="P:polyamine biosynthetic process"/>
    <property type="evidence" value="ECO:0007669"/>
    <property type="project" value="UniProtKB-KW"/>
</dbReference>
<evidence type="ECO:0000313" key="3">
    <source>
        <dbReference type="Proteomes" id="UP000006578"/>
    </source>
</evidence>
<dbReference type="PANTHER" id="PTHR43317:SF3">
    <property type="entry name" value="BLR2883 PROTEIN"/>
    <property type="match status" value="1"/>
</dbReference>
<keyword evidence="3" id="KW-1185">Reference proteome</keyword>
<dbReference type="CDD" id="cd02440">
    <property type="entry name" value="AdoMet_MTases"/>
    <property type="match status" value="1"/>
</dbReference>
<dbReference type="RefSeq" id="WP_011542230.1">
    <property type="nucleotide sequence ID" value="NC_008048.1"/>
</dbReference>
<dbReference type="InterPro" id="IPR029063">
    <property type="entry name" value="SAM-dependent_MTases_sf"/>
</dbReference>
<dbReference type="KEGG" id="sal:Sala_1942"/>
<dbReference type="SUPFAM" id="SSF53335">
    <property type="entry name" value="S-adenosyl-L-methionine-dependent methyltransferases"/>
    <property type="match status" value="1"/>
</dbReference>
<organism evidence="2 3">
    <name type="scientific">Sphingopyxis alaskensis (strain DSM 13593 / LMG 18877 / RB2256)</name>
    <name type="common">Sphingomonas alaskensis</name>
    <dbReference type="NCBI Taxonomy" id="317655"/>
    <lineage>
        <taxon>Bacteria</taxon>
        <taxon>Pseudomonadati</taxon>
        <taxon>Pseudomonadota</taxon>
        <taxon>Alphaproteobacteria</taxon>
        <taxon>Sphingomonadales</taxon>
        <taxon>Sphingomonadaceae</taxon>
        <taxon>Sphingopyxis</taxon>
    </lineage>
</organism>
<name>Q1GRR8_SPHAL</name>
<dbReference type="Gene3D" id="3.40.50.150">
    <property type="entry name" value="Vaccinia Virus protein VP39"/>
    <property type="match status" value="1"/>
</dbReference>
<evidence type="ECO:0000256" key="1">
    <source>
        <dbReference type="ARBA" id="ARBA00023115"/>
    </source>
</evidence>
<dbReference type="OrthoDB" id="9793351at2"/>
<evidence type="ECO:0008006" key="4">
    <source>
        <dbReference type="Google" id="ProtNLM"/>
    </source>
</evidence>
<proteinExistence type="predicted"/>
<reference evidence="2 3" key="1">
    <citation type="journal article" date="2009" name="Proc. Natl. Acad. Sci. U.S.A.">
        <title>The genomic basis of trophic strategy in marine bacteria.</title>
        <authorList>
            <person name="Lauro F.M."/>
            <person name="McDougald D."/>
            <person name="Thomas T."/>
            <person name="Williams T.J."/>
            <person name="Egan S."/>
            <person name="Rice S."/>
            <person name="DeMaere M.Z."/>
            <person name="Ting L."/>
            <person name="Ertan H."/>
            <person name="Johnson J."/>
            <person name="Ferriera S."/>
            <person name="Lapidus A."/>
            <person name="Anderson I."/>
            <person name="Kyrpides N."/>
            <person name="Munk A.C."/>
            <person name="Detter C."/>
            <person name="Han C.S."/>
            <person name="Brown M.V."/>
            <person name="Robb F.T."/>
            <person name="Kjelleberg S."/>
            <person name="Cavicchioli R."/>
        </authorList>
    </citation>
    <scope>NUCLEOTIDE SEQUENCE [LARGE SCALE GENOMIC DNA]</scope>
    <source>
        <strain evidence="3">DSM 13593 / LMG 18877 / RB2256</strain>
    </source>
</reference>
<dbReference type="HOGENOM" id="CLU_101666_0_0_5"/>
<gene>
    <name evidence="2" type="ordered locus">Sala_1942</name>
</gene>
<accession>Q1GRR8</accession>
<evidence type="ECO:0000313" key="2">
    <source>
        <dbReference type="EMBL" id="ABF53654.1"/>
    </source>
</evidence>
<dbReference type="Pfam" id="PF01564">
    <property type="entry name" value="Spermine_synth"/>
    <property type="match status" value="1"/>
</dbReference>
<sequence>MQGRELIDTVEVPGGEALRLLRRGDEYIIAIGASELMSSRMSGSEEALATMSCERLRNSKNARLLIGGYGMGFTLRAALAALGPDAQITVAELVPAIIDWARGPMAALAGGCLDDRRVNLVIGDVAATIADAPRRFDAILLDVDNGPDGLVRAENDRLYSPVGLAAAKAALRPGGLLAIWSAAPDVRFTRRLAAAGYRVDEVHVRARAAGKGARHVIWFAQTD</sequence>
<dbReference type="AlphaFoldDB" id="Q1GRR8"/>
<dbReference type="eggNOG" id="COG4262">
    <property type="taxonomic scope" value="Bacteria"/>
</dbReference>
<dbReference type="EMBL" id="CP000356">
    <property type="protein sequence ID" value="ABF53654.1"/>
    <property type="molecule type" value="Genomic_DNA"/>
</dbReference>
<dbReference type="STRING" id="317655.Sala_1942"/>
<keyword evidence="1" id="KW-0620">Polyamine biosynthesis</keyword>